<sequence length="298" mass="35702">MINWNRRFCVIFFVFCFISLIFLTSHHSPRSLNQISESNCRLSWLESDEFFCEDDHDWQRRKDRFYLQHNRNQFSGPHYMFFQDNYEPTFSCRFEQRLGCNGDGGKWICDPYRLQNKSSCLIYSLGSNGEFSFENETKRLLPNCDIHTFDRKQFNCTEICTFHQASIGSGLHGTKSLRMIMSELNHTEQYLDILKIDIEGSEYELFKDLFNTTDDLSENIRQILVEIHLSNLVKNVNNETIYDYKPAHNLFQLFHEKNYVIFHKEVNLYNPHKAFEFSFIRMNKKFFSIKKQSNLTEH</sequence>
<evidence type="ECO:0000313" key="5">
    <source>
        <dbReference type="Proteomes" id="UP000663828"/>
    </source>
</evidence>
<organism evidence="3 6">
    <name type="scientific">Adineta ricciae</name>
    <name type="common">Rotifer</name>
    <dbReference type="NCBI Taxonomy" id="249248"/>
    <lineage>
        <taxon>Eukaryota</taxon>
        <taxon>Metazoa</taxon>
        <taxon>Spiralia</taxon>
        <taxon>Gnathifera</taxon>
        <taxon>Rotifera</taxon>
        <taxon>Eurotatoria</taxon>
        <taxon>Bdelloidea</taxon>
        <taxon>Adinetida</taxon>
        <taxon>Adinetidae</taxon>
        <taxon>Adineta</taxon>
    </lineage>
</organism>
<dbReference type="InterPro" id="IPR025714">
    <property type="entry name" value="Methyltranfer_dom"/>
</dbReference>
<accession>A0A814LD72</accession>
<reference evidence="3" key="1">
    <citation type="submission" date="2021-02" db="EMBL/GenBank/DDBJ databases">
        <authorList>
            <person name="Nowell W R."/>
        </authorList>
    </citation>
    <scope>NUCLEOTIDE SEQUENCE</scope>
</reference>
<dbReference type="InterPro" id="IPR026913">
    <property type="entry name" value="METTL24"/>
</dbReference>
<dbReference type="EMBL" id="CAJNOR010001668">
    <property type="protein sequence ID" value="CAF1180907.1"/>
    <property type="molecule type" value="Genomic_DNA"/>
</dbReference>
<keyword evidence="1" id="KW-0732">Signal</keyword>
<evidence type="ECO:0000256" key="1">
    <source>
        <dbReference type="SAM" id="SignalP"/>
    </source>
</evidence>
<dbReference type="PANTHER" id="PTHR32026">
    <property type="entry name" value="METHYLTRANSFERASE-LIKE PROTEIN 24"/>
    <property type="match status" value="1"/>
</dbReference>
<name>A0A814LD72_ADIRI</name>
<dbReference type="OrthoDB" id="10006218at2759"/>
<dbReference type="AlphaFoldDB" id="A0A814LD72"/>
<dbReference type="EMBL" id="CAJNOJ010000083">
    <property type="protein sequence ID" value="CAF1063565.1"/>
    <property type="molecule type" value="Genomic_DNA"/>
</dbReference>
<dbReference type="Proteomes" id="UP000663852">
    <property type="component" value="Unassembled WGS sequence"/>
</dbReference>
<evidence type="ECO:0000313" key="4">
    <source>
        <dbReference type="EMBL" id="CAF1180907.1"/>
    </source>
</evidence>
<comment type="caution">
    <text evidence="3">The sequence shown here is derived from an EMBL/GenBank/DDBJ whole genome shotgun (WGS) entry which is preliminary data.</text>
</comment>
<evidence type="ECO:0000313" key="3">
    <source>
        <dbReference type="EMBL" id="CAF1063565.1"/>
    </source>
</evidence>
<proteinExistence type="predicted"/>
<keyword evidence="5" id="KW-1185">Reference proteome</keyword>
<gene>
    <name evidence="3" type="ORF">EDS130_LOCUS18050</name>
    <name evidence="4" type="ORF">XAT740_LOCUS22570</name>
</gene>
<feature type="signal peptide" evidence="1">
    <location>
        <begin position="1"/>
        <end position="23"/>
    </location>
</feature>
<protein>
    <recommendedName>
        <fullName evidence="2">Methyltransferase domain-containing protein</fullName>
    </recommendedName>
</protein>
<dbReference type="Pfam" id="PF13383">
    <property type="entry name" value="Methyltransf_22"/>
    <property type="match status" value="1"/>
</dbReference>
<feature type="chain" id="PRO_5035601255" description="Methyltransferase domain-containing protein" evidence="1">
    <location>
        <begin position="24"/>
        <end position="298"/>
    </location>
</feature>
<feature type="domain" description="Methyltransferase" evidence="2">
    <location>
        <begin position="55"/>
        <end position="281"/>
    </location>
</feature>
<evidence type="ECO:0000259" key="2">
    <source>
        <dbReference type="Pfam" id="PF13383"/>
    </source>
</evidence>
<evidence type="ECO:0000313" key="6">
    <source>
        <dbReference type="Proteomes" id="UP000663852"/>
    </source>
</evidence>
<dbReference type="Proteomes" id="UP000663828">
    <property type="component" value="Unassembled WGS sequence"/>
</dbReference>